<protein>
    <submittedName>
        <fullName evidence="1">Uncharacterized protein</fullName>
    </submittedName>
</protein>
<gene>
    <name evidence="1" type="ORF">LptCag_0062</name>
</gene>
<dbReference type="PATRIC" id="fig|178606.4.peg.1660"/>
<name>A0A094X4E8_9BACT</name>
<dbReference type="EMBL" id="JPGK01000006">
    <property type="protein sequence ID" value="KGA93449.1"/>
    <property type="molecule type" value="Genomic_DNA"/>
</dbReference>
<evidence type="ECO:0000313" key="1">
    <source>
        <dbReference type="EMBL" id="KGA93449.1"/>
    </source>
</evidence>
<reference evidence="1 2" key="1">
    <citation type="submission" date="2014-06" db="EMBL/GenBank/DDBJ databases">
        <title>Draft genome sequence of iron oxidizing acidophile Leptospirillum ferriphilum DSM14647.</title>
        <authorList>
            <person name="Cardenas J.P."/>
            <person name="Lazcano M."/>
            <person name="Ossandon F.J."/>
            <person name="Corbett M."/>
            <person name="Holmes D.S."/>
            <person name="Watkin E."/>
        </authorList>
    </citation>
    <scope>NUCLEOTIDE SEQUENCE [LARGE SCALE GENOMIC DNA]</scope>
    <source>
        <strain evidence="1 2">DSM 14647</strain>
    </source>
</reference>
<evidence type="ECO:0000313" key="2">
    <source>
        <dbReference type="Proteomes" id="UP000029452"/>
    </source>
</evidence>
<comment type="caution">
    <text evidence="1">The sequence shown here is derived from an EMBL/GenBank/DDBJ whole genome shotgun (WGS) entry which is preliminary data.</text>
</comment>
<dbReference type="Proteomes" id="UP000029452">
    <property type="component" value="Unassembled WGS sequence"/>
</dbReference>
<organism evidence="1 2">
    <name type="scientific">Leptospirillum ferriphilum</name>
    <dbReference type="NCBI Taxonomy" id="178606"/>
    <lineage>
        <taxon>Bacteria</taxon>
        <taxon>Pseudomonadati</taxon>
        <taxon>Nitrospirota</taxon>
        <taxon>Nitrospiria</taxon>
        <taxon>Nitrospirales</taxon>
        <taxon>Nitrospiraceae</taxon>
        <taxon>Leptospirillum</taxon>
    </lineage>
</organism>
<sequence>MVLPEIAWGKKDAIGIDPKSGRVEIQPAIMEIDRNLETYLVSKAVSSFLKS</sequence>
<proteinExistence type="predicted"/>
<dbReference type="AlphaFoldDB" id="A0A094X4E8"/>
<accession>A0A094X4E8</accession>